<organism evidence="1 2">
    <name type="scientific">Sphaerobolus stellatus (strain SS14)</name>
    <dbReference type="NCBI Taxonomy" id="990650"/>
    <lineage>
        <taxon>Eukaryota</taxon>
        <taxon>Fungi</taxon>
        <taxon>Dikarya</taxon>
        <taxon>Basidiomycota</taxon>
        <taxon>Agaricomycotina</taxon>
        <taxon>Agaricomycetes</taxon>
        <taxon>Phallomycetidae</taxon>
        <taxon>Geastrales</taxon>
        <taxon>Sphaerobolaceae</taxon>
        <taxon>Sphaerobolus</taxon>
    </lineage>
</organism>
<dbReference type="HOGENOM" id="CLU_2293490_0_0_1"/>
<name>A0A0C9UQP3_SPHS4</name>
<gene>
    <name evidence="1" type="ORF">M422DRAFT_271067</name>
</gene>
<accession>A0A0C9UQP3</accession>
<dbReference type="AlphaFoldDB" id="A0A0C9UQP3"/>
<dbReference type="Proteomes" id="UP000054279">
    <property type="component" value="Unassembled WGS sequence"/>
</dbReference>
<sequence>MTFHNLPLMEPSGIFHNLPAPSGIFHNLPAPSICFLSLQQWKLLECSITFQHHNSGYGEMELGYMENIYKEASHTTTSSDAWSLSVPNPLSFHHPLPSFSF</sequence>
<evidence type="ECO:0000313" key="1">
    <source>
        <dbReference type="EMBL" id="KIJ27711.1"/>
    </source>
</evidence>
<dbReference type="EMBL" id="KN837326">
    <property type="protein sequence ID" value="KIJ27711.1"/>
    <property type="molecule type" value="Genomic_DNA"/>
</dbReference>
<proteinExistence type="predicted"/>
<evidence type="ECO:0000313" key="2">
    <source>
        <dbReference type="Proteomes" id="UP000054279"/>
    </source>
</evidence>
<protein>
    <submittedName>
        <fullName evidence="1">Uncharacterized protein</fullName>
    </submittedName>
</protein>
<reference evidence="1 2" key="1">
    <citation type="submission" date="2014-06" db="EMBL/GenBank/DDBJ databases">
        <title>Evolutionary Origins and Diversification of the Mycorrhizal Mutualists.</title>
        <authorList>
            <consortium name="DOE Joint Genome Institute"/>
            <consortium name="Mycorrhizal Genomics Consortium"/>
            <person name="Kohler A."/>
            <person name="Kuo A."/>
            <person name="Nagy L.G."/>
            <person name="Floudas D."/>
            <person name="Copeland A."/>
            <person name="Barry K.W."/>
            <person name="Cichocki N."/>
            <person name="Veneault-Fourrey C."/>
            <person name="LaButti K."/>
            <person name="Lindquist E.A."/>
            <person name="Lipzen A."/>
            <person name="Lundell T."/>
            <person name="Morin E."/>
            <person name="Murat C."/>
            <person name="Riley R."/>
            <person name="Ohm R."/>
            <person name="Sun H."/>
            <person name="Tunlid A."/>
            <person name="Henrissat B."/>
            <person name="Grigoriev I.V."/>
            <person name="Hibbett D.S."/>
            <person name="Martin F."/>
        </authorList>
    </citation>
    <scope>NUCLEOTIDE SEQUENCE [LARGE SCALE GENOMIC DNA]</scope>
    <source>
        <strain evidence="1 2">SS14</strain>
    </source>
</reference>
<keyword evidence="2" id="KW-1185">Reference proteome</keyword>